<keyword evidence="2" id="KW-1185">Reference proteome</keyword>
<evidence type="ECO:0000313" key="1">
    <source>
        <dbReference type="EMBL" id="KAF5206265.1"/>
    </source>
</evidence>
<reference evidence="1 2" key="1">
    <citation type="submission" date="2020-06" db="EMBL/GenBank/DDBJ databases">
        <title>Transcriptomic and genomic resources for Thalictrum thalictroides and T. hernandezii: Facilitating candidate gene discovery in an emerging model plant lineage.</title>
        <authorList>
            <person name="Arias T."/>
            <person name="Riano-Pachon D.M."/>
            <person name="Di Stilio V.S."/>
        </authorList>
    </citation>
    <scope>NUCLEOTIDE SEQUENCE [LARGE SCALE GENOMIC DNA]</scope>
    <source>
        <strain evidence="2">cv. WT478/WT964</strain>
        <tissue evidence="1">Leaves</tissue>
    </source>
</reference>
<dbReference type="Proteomes" id="UP000554482">
    <property type="component" value="Unassembled WGS sequence"/>
</dbReference>
<organism evidence="1 2">
    <name type="scientific">Thalictrum thalictroides</name>
    <name type="common">Rue-anemone</name>
    <name type="synonym">Anemone thalictroides</name>
    <dbReference type="NCBI Taxonomy" id="46969"/>
    <lineage>
        <taxon>Eukaryota</taxon>
        <taxon>Viridiplantae</taxon>
        <taxon>Streptophyta</taxon>
        <taxon>Embryophyta</taxon>
        <taxon>Tracheophyta</taxon>
        <taxon>Spermatophyta</taxon>
        <taxon>Magnoliopsida</taxon>
        <taxon>Ranunculales</taxon>
        <taxon>Ranunculaceae</taxon>
        <taxon>Thalictroideae</taxon>
        <taxon>Thalictrum</taxon>
    </lineage>
</organism>
<proteinExistence type="predicted"/>
<dbReference type="EMBL" id="JABWDY010002964">
    <property type="protein sequence ID" value="KAF5206265.1"/>
    <property type="molecule type" value="Genomic_DNA"/>
</dbReference>
<dbReference type="AlphaFoldDB" id="A0A7J6XBP8"/>
<name>A0A7J6XBP8_THATH</name>
<evidence type="ECO:0000313" key="2">
    <source>
        <dbReference type="Proteomes" id="UP000554482"/>
    </source>
</evidence>
<gene>
    <name evidence="1" type="ORF">FRX31_004147</name>
</gene>
<comment type="caution">
    <text evidence="1">The sequence shown here is derived from an EMBL/GenBank/DDBJ whole genome shotgun (WGS) entry which is preliminary data.</text>
</comment>
<sequence length="77" mass="8569">MHHLPCLPFVASPLPLWKLARLFNGVAPHHSSSFTCSTLSKKKYSKQVGLHFPECQDYTACFPGLSTFGNPITTYNT</sequence>
<protein>
    <submittedName>
        <fullName evidence="1">Uncharacterized protein</fullName>
    </submittedName>
</protein>
<accession>A0A7J6XBP8</accession>